<dbReference type="OrthoDB" id="9798438at2"/>
<organism evidence="1 2">
    <name type="scientific">Mucilaginibacter terrenus</name>
    <dbReference type="NCBI Taxonomy" id="2482727"/>
    <lineage>
        <taxon>Bacteria</taxon>
        <taxon>Pseudomonadati</taxon>
        <taxon>Bacteroidota</taxon>
        <taxon>Sphingobacteriia</taxon>
        <taxon>Sphingobacteriales</taxon>
        <taxon>Sphingobacteriaceae</taxon>
        <taxon>Mucilaginibacter</taxon>
    </lineage>
</organism>
<keyword evidence="2" id="KW-1185">Reference proteome</keyword>
<gene>
    <name evidence="1" type="ORF">DYU05_14515</name>
</gene>
<comment type="caution">
    <text evidence="1">The sequence shown here is derived from an EMBL/GenBank/DDBJ whole genome shotgun (WGS) entry which is preliminary data.</text>
</comment>
<accession>A0A3E2NQS8</accession>
<dbReference type="AlphaFoldDB" id="A0A3E2NQS8"/>
<reference evidence="1 2" key="1">
    <citation type="submission" date="2018-08" db="EMBL/GenBank/DDBJ databases">
        <title>Mucilaginibacter terrae sp. nov., isolated from manganese diggings.</title>
        <authorList>
            <person name="Huang Y."/>
            <person name="Zhou Z."/>
        </authorList>
    </citation>
    <scope>NUCLEOTIDE SEQUENCE [LARGE SCALE GENOMIC DNA]</scope>
    <source>
        <strain evidence="1 2">ZH6</strain>
    </source>
</reference>
<dbReference type="RefSeq" id="WP_117383820.1">
    <property type="nucleotide sequence ID" value="NZ_QWDE01000002.1"/>
</dbReference>
<dbReference type="SUPFAM" id="SSF75011">
    <property type="entry name" value="3-carboxy-cis,cis-mucoante lactonizing enzyme"/>
    <property type="match status" value="1"/>
</dbReference>
<protein>
    <submittedName>
        <fullName evidence="1">Uncharacterized protein</fullName>
    </submittedName>
</protein>
<dbReference type="EMBL" id="QWDE01000002">
    <property type="protein sequence ID" value="RFZ83345.1"/>
    <property type="molecule type" value="Genomic_DNA"/>
</dbReference>
<name>A0A3E2NQS8_9SPHI</name>
<sequence length="312" mass="35750">MKGLRVINAYKRMSRRKKLNILLPVVILMFIGAYAKHHFIDRKSLPESHLQDKVMDETSGVAASSINPDIYYIHNDSGDTSRFFAITPDGKLHTTIYYQGHKQHLGALDCEDISVGPGPVKGKSYVYIGDIGDNGASRKFITIYRAEEKRSWLKDTVAHVVPSPINLQYPDAPKDAEAMMVDPIEKLFYIVTKRYDSVSVYTSPLAYKNDDTVKMTFRTRLFFKGIKPFKWITAGDISKDGQKILLKSYEKVYYWTRRPNEAVWQAMRRPPLELPYKQEKQGEAIGFTPDGKGYYTISEGVFSPIYYYNVPN</sequence>
<evidence type="ECO:0000313" key="2">
    <source>
        <dbReference type="Proteomes" id="UP000260823"/>
    </source>
</evidence>
<dbReference type="Proteomes" id="UP000260823">
    <property type="component" value="Unassembled WGS sequence"/>
</dbReference>
<evidence type="ECO:0000313" key="1">
    <source>
        <dbReference type="EMBL" id="RFZ83345.1"/>
    </source>
</evidence>
<proteinExistence type="predicted"/>